<reference evidence="1" key="2">
    <citation type="submission" date="2020-06" db="EMBL/GenBank/DDBJ databases">
        <authorList>
            <person name="Sheffer M."/>
        </authorList>
    </citation>
    <scope>NUCLEOTIDE SEQUENCE</scope>
</reference>
<dbReference type="EMBL" id="JABXBU010000001">
    <property type="protein sequence ID" value="KAF8795869.1"/>
    <property type="molecule type" value="Genomic_DNA"/>
</dbReference>
<sequence>MFVEAMPFPICGMTAFSALGKNCVDSSHLEGQISSRFHTKVISVGQLTYVHAILFSKDKTSSPELFSQFHVHAISTNAGCEEVF</sequence>
<accession>A0A8T0G202</accession>
<proteinExistence type="predicted"/>
<protein>
    <submittedName>
        <fullName evidence="1">Uncharacterized protein</fullName>
    </submittedName>
</protein>
<gene>
    <name evidence="1" type="ORF">HNY73_000320</name>
</gene>
<dbReference type="Proteomes" id="UP000807504">
    <property type="component" value="Unassembled WGS sequence"/>
</dbReference>
<evidence type="ECO:0000313" key="2">
    <source>
        <dbReference type="Proteomes" id="UP000807504"/>
    </source>
</evidence>
<name>A0A8T0G202_ARGBR</name>
<reference evidence="1" key="1">
    <citation type="journal article" date="2020" name="bioRxiv">
        <title>Chromosome-level reference genome of the European wasp spider Argiope bruennichi: a resource for studies on range expansion and evolutionary adaptation.</title>
        <authorList>
            <person name="Sheffer M.M."/>
            <person name="Hoppe A."/>
            <person name="Krehenwinkel H."/>
            <person name="Uhl G."/>
            <person name="Kuss A.W."/>
            <person name="Jensen L."/>
            <person name="Jensen C."/>
            <person name="Gillespie R.G."/>
            <person name="Hoff K.J."/>
            <person name="Prost S."/>
        </authorList>
    </citation>
    <scope>NUCLEOTIDE SEQUENCE</scope>
</reference>
<evidence type="ECO:0000313" key="1">
    <source>
        <dbReference type="EMBL" id="KAF8795869.1"/>
    </source>
</evidence>
<comment type="caution">
    <text evidence="1">The sequence shown here is derived from an EMBL/GenBank/DDBJ whole genome shotgun (WGS) entry which is preliminary data.</text>
</comment>
<keyword evidence="2" id="KW-1185">Reference proteome</keyword>
<dbReference type="AlphaFoldDB" id="A0A8T0G202"/>
<organism evidence="1 2">
    <name type="scientific">Argiope bruennichi</name>
    <name type="common">Wasp spider</name>
    <name type="synonym">Aranea bruennichi</name>
    <dbReference type="NCBI Taxonomy" id="94029"/>
    <lineage>
        <taxon>Eukaryota</taxon>
        <taxon>Metazoa</taxon>
        <taxon>Ecdysozoa</taxon>
        <taxon>Arthropoda</taxon>
        <taxon>Chelicerata</taxon>
        <taxon>Arachnida</taxon>
        <taxon>Araneae</taxon>
        <taxon>Araneomorphae</taxon>
        <taxon>Entelegynae</taxon>
        <taxon>Araneoidea</taxon>
        <taxon>Araneidae</taxon>
        <taxon>Argiope</taxon>
    </lineage>
</organism>